<sequence>MRKASSAGWSTFVERDASQQQPRRSQARATRYSHSPPSGLPDGCREGPEHADPLAPRSTAGNVHSIAPDPDASGRGSGHASRLPDDRKRLITITALALAVVCAFTVLSLMLPSTKPQGEVSRWCDTSDCRDHAALLTRDLNRSINPCNDFDAYVCSTWKPDARFPNVFQTALDDLSIAWLDGLKELLEKGATMASVAAKPLAMYTTCVESSGASEADKSWFLGFLRERKLSWPERPHGGAKATSVLMDLAVNWQMSLLLRVRVLKHPFTPDRRRFLLVPGRRSDVRLFAAMHEHVMATGNYTGYWGLIYYFFLSRQPGPDVALTIKKSAETQGKAVSLMSEMAARRSYTNVSLFPISEGRVTYRNADIWVEALKDSVRVSVGDDVLVANTAALLSLSDFVTEEGNDEALMYLSWQFVQMYALALDKQLLQDILGGGTAPYLALLCAAQVDAVYNPVLARLYVASRLTQDGMRMVNALLGALKKKVLDRVSRMTWLDAAGREFFKQQLESTVVHLWPSATFDNALAVEEFYAGCPQGGQSFVHFWISARKCLNELLTGTGRGDVSVMQPNFTPHLMAYDSFENSVGIAMAALASPLYWMRGTPGMLYGGLGWLFTAFLLSAIDEHKQYLHPNGSFDGTGSWLPAQSAEAIELKEHCTATARVSAVVGLEVVHSVFMEHLRNNFHFNLTTELTEEKVFFMTLCRLLCAKKGSMWSVGSCNGLVAHSREFVRTFQCNASSPLGTPKDCQFL</sequence>
<protein>
    <submittedName>
        <fullName evidence="1">Uncharacterized protein</fullName>
    </submittedName>
</protein>
<proteinExistence type="predicted"/>
<accession>A0ACB8C7X6</accession>
<gene>
    <name evidence="1" type="ORF">HPB49_007212</name>
</gene>
<evidence type="ECO:0000313" key="2">
    <source>
        <dbReference type="Proteomes" id="UP000821865"/>
    </source>
</evidence>
<evidence type="ECO:0000313" key="1">
    <source>
        <dbReference type="EMBL" id="KAH7937016.1"/>
    </source>
</evidence>
<name>A0ACB8C7X6_DERSI</name>
<reference evidence="1" key="1">
    <citation type="submission" date="2020-05" db="EMBL/GenBank/DDBJ databases">
        <title>Large-scale comparative analyses of tick genomes elucidate their genetic diversity and vector capacities.</title>
        <authorList>
            <person name="Jia N."/>
            <person name="Wang J."/>
            <person name="Shi W."/>
            <person name="Du L."/>
            <person name="Sun Y."/>
            <person name="Zhan W."/>
            <person name="Jiang J."/>
            <person name="Wang Q."/>
            <person name="Zhang B."/>
            <person name="Ji P."/>
            <person name="Sakyi L.B."/>
            <person name="Cui X."/>
            <person name="Yuan T."/>
            <person name="Jiang B."/>
            <person name="Yang W."/>
            <person name="Lam T.T.-Y."/>
            <person name="Chang Q."/>
            <person name="Ding S."/>
            <person name="Wang X."/>
            <person name="Zhu J."/>
            <person name="Ruan X."/>
            <person name="Zhao L."/>
            <person name="Wei J."/>
            <person name="Que T."/>
            <person name="Du C."/>
            <person name="Cheng J."/>
            <person name="Dai P."/>
            <person name="Han X."/>
            <person name="Huang E."/>
            <person name="Gao Y."/>
            <person name="Liu J."/>
            <person name="Shao H."/>
            <person name="Ye R."/>
            <person name="Li L."/>
            <person name="Wei W."/>
            <person name="Wang X."/>
            <person name="Wang C."/>
            <person name="Yang T."/>
            <person name="Huo Q."/>
            <person name="Li W."/>
            <person name="Guo W."/>
            <person name="Chen H."/>
            <person name="Zhou L."/>
            <person name="Ni X."/>
            <person name="Tian J."/>
            <person name="Zhou Y."/>
            <person name="Sheng Y."/>
            <person name="Liu T."/>
            <person name="Pan Y."/>
            <person name="Xia L."/>
            <person name="Li J."/>
            <person name="Zhao F."/>
            <person name="Cao W."/>
        </authorList>
    </citation>
    <scope>NUCLEOTIDE SEQUENCE</scope>
    <source>
        <strain evidence="1">Dsil-2018</strain>
    </source>
</reference>
<organism evidence="1 2">
    <name type="scientific">Dermacentor silvarum</name>
    <name type="common">Tick</name>
    <dbReference type="NCBI Taxonomy" id="543639"/>
    <lineage>
        <taxon>Eukaryota</taxon>
        <taxon>Metazoa</taxon>
        <taxon>Ecdysozoa</taxon>
        <taxon>Arthropoda</taxon>
        <taxon>Chelicerata</taxon>
        <taxon>Arachnida</taxon>
        <taxon>Acari</taxon>
        <taxon>Parasitiformes</taxon>
        <taxon>Ixodida</taxon>
        <taxon>Ixodoidea</taxon>
        <taxon>Ixodidae</taxon>
        <taxon>Rhipicephalinae</taxon>
        <taxon>Dermacentor</taxon>
    </lineage>
</organism>
<comment type="caution">
    <text evidence="1">The sequence shown here is derived from an EMBL/GenBank/DDBJ whole genome shotgun (WGS) entry which is preliminary data.</text>
</comment>
<dbReference type="Proteomes" id="UP000821865">
    <property type="component" value="Chromosome 8"/>
</dbReference>
<dbReference type="EMBL" id="CM023477">
    <property type="protein sequence ID" value="KAH7937016.1"/>
    <property type="molecule type" value="Genomic_DNA"/>
</dbReference>
<keyword evidence="2" id="KW-1185">Reference proteome</keyword>